<reference evidence="2 3" key="1">
    <citation type="submission" date="2016-10" db="EMBL/GenBank/DDBJ databases">
        <title>Genome sequence of the basidiomycete white-rot fungus Trametes pubescens.</title>
        <authorList>
            <person name="Makela M.R."/>
            <person name="Granchi Z."/>
            <person name="Peng M."/>
            <person name="De Vries R.P."/>
            <person name="Grigoriev I."/>
            <person name="Riley R."/>
            <person name="Hilden K."/>
        </authorList>
    </citation>
    <scope>NUCLEOTIDE SEQUENCE [LARGE SCALE GENOMIC DNA]</scope>
    <source>
        <strain evidence="2 3">FBCC735</strain>
    </source>
</reference>
<feature type="region of interest" description="Disordered" evidence="1">
    <location>
        <begin position="308"/>
        <end position="340"/>
    </location>
</feature>
<feature type="non-terminal residue" evidence="2">
    <location>
        <position position="471"/>
    </location>
</feature>
<comment type="caution">
    <text evidence="2">The sequence shown here is derived from an EMBL/GenBank/DDBJ whole genome shotgun (WGS) entry which is preliminary data.</text>
</comment>
<evidence type="ECO:0000256" key="1">
    <source>
        <dbReference type="SAM" id="MobiDB-lite"/>
    </source>
</evidence>
<dbReference type="EMBL" id="MNAD01000306">
    <property type="protein sequence ID" value="OJT14358.1"/>
    <property type="molecule type" value="Genomic_DNA"/>
</dbReference>
<sequence length="471" mass="50186">MSRVKSLQTGQTAPQPCPVNMPWDLHRILKKSSPPENQQTGFNLFKVGKPPPDLPQIRTSPLNIPHLRPNPRAHLYNGYNTRTQTHPLNQAQPSPRAVDSPPTSVGRASVAAPKPALRTSAGKRTGIASSNSNQRRNKGAAGSAGIEVQGPLLSLPHPVVPSHQAVPPPPLQVQSSYLAHRSRRTHHRDDGPLDIDSRLRLLAPQEGTFAQQGLYAKQRSLDEKLKWIKAAGEAMARRDTGASAIYSGTNTVGSVSAPQRSLAMGSGQSDASYAPQGRLPHSSTTAICPAFNERQRYDGFIPAQVSGARYEQQQYRTASPNPPPGQDQDPQDMQNVDAGILPAPGPPYHNTPIPVEVNTGVSSVRPASRRLARAHAAADGRVVAATSSSTFHGDHASSVYHGEAGFDEQKDVIRTETVAGSRPPAESAAVWVHVACDRLSDIPGADAWATESFAGPDGASMLCDTPVANIG</sequence>
<feature type="compositionally biased region" description="Polar residues" evidence="1">
    <location>
        <begin position="1"/>
        <end position="14"/>
    </location>
</feature>
<name>A0A1M2W3D0_TRAPU</name>
<dbReference type="AlphaFoldDB" id="A0A1M2W3D0"/>
<feature type="region of interest" description="Disordered" evidence="1">
    <location>
        <begin position="254"/>
        <end position="280"/>
    </location>
</feature>
<evidence type="ECO:0000313" key="2">
    <source>
        <dbReference type="EMBL" id="OJT14358.1"/>
    </source>
</evidence>
<feature type="region of interest" description="Disordered" evidence="1">
    <location>
        <begin position="1"/>
        <end position="144"/>
    </location>
</feature>
<accession>A0A1M2W3D0</accession>
<gene>
    <name evidence="2" type="ORF">TRAPUB_9109</name>
</gene>
<keyword evidence="3" id="KW-1185">Reference proteome</keyword>
<dbReference type="OMA" id="NERQRYD"/>
<evidence type="ECO:0000313" key="3">
    <source>
        <dbReference type="Proteomes" id="UP000184267"/>
    </source>
</evidence>
<organism evidence="2 3">
    <name type="scientific">Trametes pubescens</name>
    <name type="common">White-rot fungus</name>
    <dbReference type="NCBI Taxonomy" id="154538"/>
    <lineage>
        <taxon>Eukaryota</taxon>
        <taxon>Fungi</taxon>
        <taxon>Dikarya</taxon>
        <taxon>Basidiomycota</taxon>
        <taxon>Agaricomycotina</taxon>
        <taxon>Agaricomycetes</taxon>
        <taxon>Polyporales</taxon>
        <taxon>Polyporaceae</taxon>
        <taxon>Trametes</taxon>
    </lineage>
</organism>
<protein>
    <submittedName>
        <fullName evidence="2">Uncharacterized protein</fullName>
    </submittedName>
</protein>
<dbReference type="Proteomes" id="UP000184267">
    <property type="component" value="Unassembled WGS sequence"/>
</dbReference>
<feature type="compositionally biased region" description="Polar residues" evidence="1">
    <location>
        <begin position="78"/>
        <end position="93"/>
    </location>
</feature>
<proteinExistence type="predicted"/>